<reference evidence="1" key="1">
    <citation type="submission" date="2021-04" db="EMBL/GenBank/DDBJ databases">
        <title>Sinoanaerobacter chloroacetimidivorans sp. nov., an obligate anaerobic bacterium isolated from anaerobic sludge.</title>
        <authorList>
            <person name="Bao Y."/>
        </authorList>
    </citation>
    <scope>NUCLEOTIDE SEQUENCE</scope>
    <source>
        <strain evidence="1">BAD-6</strain>
    </source>
</reference>
<evidence type="ECO:0000313" key="1">
    <source>
        <dbReference type="EMBL" id="MBR0598502.1"/>
    </source>
</evidence>
<gene>
    <name evidence="1" type="ORF">KCX82_11485</name>
</gene>
<dbReference type="Proteomes" id="UP000675664">
    <property type="component" value="Unassembled WGS sequence"/>
</dbReference>
<proteinExistence type="predicted"/>
<reference evidence="1" key="2">
    <citation type="submission" date="2021-04" db="EMBL/GenBank/DDBJ databases">
        <authorList>
            <person name="Liu J."/>
        </authorList>
    </citation>
    <scope>NUCLEOTIDE SEQUENCE</scope>
    <source>
        <strain evidence="1">BAD-6</strain>
    </source>
</reference>
<name>A0A8J7W0G4_9FIRM</name>
<dbReference type="AlphaFoldDB" id="A0A8J7W0G4"/>
<organism evidence="1 2">
    <name type="scientific">Sinanaerobacter chloroacetimidivorans</name>
    <dbReference type="NCBI Taxonomy" id="2818044"/>
    <lineage>
        <taxon>Bacteria</taxon>
        <taxon>Bacillati</taxon>
        <taxon>Bacillota</taxon>
        <taxon>Clostridia</taxon>
        <taxon>Peptostreptococcales</taxon>
        <taxon>Anaerovoracaceae</taxon>
        <taxon>Sinanaerobacter</taxon>
    </lineage>
</organism>
<comment type="caution">
    <text evidence="1">The sequence shown here is derived from an EMBL/GenBank/DDBJ whole genome shotgun (WGS) entry which is preliminary data.</text>
</comment>
<dbReference type="EMBL" id="JAGSND010000007">
    <property type="protein sequence ID" value="MBR0598502.1"/>
    <property type="molecule type" value="Genomic_DNA"/>
</dbReference>
<accession>A0A8J7W0G4</accession>
<sequence length="71" mass="7622">MPNRDGTGPLGTGAAGPFLCRGLGSGLRCGRGGLYDPFEVDEKELLTAQKDILERRLNSVNKQLDKFQGGE</sequence>
<dbReference type="RefSeq" id="WP_227018626.1">
    <property type="nucleotide sequence ID" value="NZ_JAGSND010000007.1"/>
</dbReference>
<keyword evidence="2" id="KW-1185">Reference proteome</keyword>
<evidence type="ECO:0000313" key="2">
    <source>
        <dbReference type="Proteomes" id="UP000675664"/>
    </source>
</evidence>
<protein>
    <submittedName>
        <fullName evidence="1">DUF5320 domain-containing protein</fullName>
    </submittedName>
</protein>